<sequence>MAFIVTGAIALLLIELFLRRRPWAIALTAFVAVVGTAVWLFSADQSRQQQNAVSAVTVTVAADPTVCVDPQLPIAATITNASGQAVNRLSFDLIGREPEETRVAYRGTLRHNGPLAPDEAMTRCYALLFHGFAHPRPQIVDATKYEWTAHVSLVGFGEAPVE</sequence>
<geneLocation type="plasmid" evidence="2">
    <name>unnamed</name>
</geneLocation>
<reference evidence="2 3" key="1">
    <citation type="submission" date="2022-03" db="EMBL/GenBank/DDBJ databases">
        <title>Rhizobium SSM4.3 sp. nov., isolated from Sediment (Gouqi Island).</title>
        <authorList>
            <person name="Chen G."/>
        </authorList>
    </citation>
    <scope>NUCLEOTIDE SEQUENCE [LARGE SCALE GENOMIC DNA]</scope>
    <source>
        <strain evidence="2 3">SSM4.3</strain>
        <plasmid evidence="2">unnamed</plasmid>
    </source>
</reference>
<keyword evidence="1" id="KW-0812">Transmembrane</keyword>
<keyword evidence="1" id="KW-1133">Transmembrane helix</keyword>
<evidence type="ECO:0000313" key="3">
    <source>
        <dbReference type="Proteomes" id="UP001522662"/>
    </source>
</evidence>
<protein>
    <submittedName>
        <fullName evidence="2">Uncharacterized protein</fullName>
    </submittedName>
</protein>
<comment type="caution">
    <text evidence="2">The sequence shown here is derived from an EMBL/GenBank/DDBJ whole genome shotgun (WGS) entry which is preliminary data.</text>
</comment>
<name>A0ABT0CY68_9HYPH</name>
<evidence type="ECO:0000256" key="1">
    <source>
        <dbReference type="SAM" id="Phobius"/>
    </source>
</evidence>
<accession>A0ABT0CY68</accession>
<organism evidence="2 3">
    <name type="scientific">Peteryoungia algae</name>
    <dbReference type="NCBI Taxonomy" id="2919917"/>
    <lineage>
        <taxon>Bacteria</taxon>
        <taxon>Pseudomonadati</taxon>
        <taxon>Pseudomonadota</taxon>
        <taxon>Alphaproteobacteria</taxon>
        <taxon>Hyphomicrobiales</taxon>
        <taxon>Rhizobiaceae</taxon>
        <taxon>Peteryoungia</taxon>
    </lineage>
</organism>
<proteinExistence type="predicted"/>
<keyword evidence="1" id="KW-0472">Membrane</keyword>
<dbReference type="Proteomes" id="UP001522662">
    <property type="component" value="Unassembled WGS sequence"/>
</dbReference>
<keyword evidence="3" id="KW-1185">Reference proteome</keyword>
<evidence type="ECO:0000313" key="2">
    <source>
        <dbReference type="EMBL" id="MCJ8238120.1"/>
    </source>
</evidence>
<dbReference type="EMBL" id="JALAYX010000002">
    <property type="protein sequence ID" value="MCJ8238120.1"/>
    <property type="molecule type" value="Genomic_DNA"/>
</dbReference>
<keyword evidence="2" id="KW-0614">Plasmid</keyword>
<dbReference type="RefSeq" id="WP_245135946.1">
    <property type="nucleotide sequence ID" value="NZ_CP128477.1"/>
</dbReference>
<feature type="transmembrane region" description="Helical" evidence="1">
    <location>
        <begin position="23"/>
        <end position="41"/>
    </location>
</feature>
<gene>
    <name evidence="2" type="ORF">MKJ03_07255</name>
</gene>